<reference evidence="2 3" key="1">
    <citation type="submission" date="2019-12" db="EMBL/GenBank/DDBJ databases">
        <title>Defluviitalea raffinosedens, isolated from a biogas fermenter, genome sequencing and characterization.</title>
        <authorList>
            <person name="Rettenmaier R."/>
            <person name="Schneider M."/>
            <person name="Neuhaus K."/>
            <person name="Liebl W."/>
            <person name="Zverlov V."/>
        </authorList>
    </citation>
    <scope>NUCLEOTIDE SEQUENCE [LARGE SCALE GENOMIC DNA]</scope>
    <source>
        <strain evidence="2 3">249c-K6</strain>
    </source>
</reference>
<comment type="caution">
    <text evidence="2">The sequence shown here is derived from an EMBL/GenBank/DDBJ whole genome shotgun (WGS) entry which is preliminary data.</text>
</comment>
<sequence>MSVMIKKDSWKKFILAAALLAAGLAGLTGSESLASSNDMINSNILSKNIIDFNKDSYNENLILKMTDGRYYEEKEPGPYMGPNWEGKFYIQLIDQKGKILSELDLNKAFNEQKLIFQSVFNIEFGDYNNDGSMDFAIGQYVSGNSNAYKLFTITSDGKIEELPIKDQAEILSSGGNKYSKEFEKIDEVSFKNQCYDNIKGEMVETCYTWSDTEKQFIKYVLPLTPEIQKIIADDYVKDMECTREVLKRSLNLYFSWASRTLPVYMCF</sequence>
<proteinExistence type="predicted"/>
<keyword evidence="1" id="KW-0732">Signal</keyword>
<dbReference type="EMBL" id="WSLF01000002">
    <property type="protein sequence ID" value="KAE9636230.1"/>
    <property type="molecule type" value="Genomic_DNA"/>
</dbReference>
<name>A0A7C8HHQ6_9FIRM</name>
<evidence type="ECO:0000313" key="2">
    <source>
        <dbReference type="EMBL" id="KAE9636230.1"/>
    </source>
</evidence>
<accession>A0A7C8HHQ6</accession>
<evidence type="ECO:0000313" key="3">
    <source>
        <dbReference type="Proteomes" id="UP000483018"/>
    </source>
</evidence>
<protein>
    <recommendedName>
        <fullName evidence="4">VCBS repeat-containing protein</fullName>
    </recommendedName>
</protein>
<dbReference type="AlphaFoldDB" id="A0A7C8HHQ6"/>
<keyword evidence="3" id="KW-1185">Reference proteome</keyword>
<evidence type="ECO:0000256" key="1">
    <source>
        <dbReference type="SAM" id="SignalP"/>
    </source>
</evidence>
<feature type="chain" id="PRO_5028943735" description="VCBS repeat-containing protein" evidence="1">
    <location>
        <begin position="35"/>
        <end position="267"/>
    </location>
</feature>
<dbReference type="OrthoDB" id="2517683at2"/>
<organism evidence="2 3">
    <name type="scientific">Defluviitalea raffinosedens</name>
    <dbReference type="NCBI Taxonomy" id="1450156"/>
    <lineage>
        <taxon>Bacteria</taxon>
        <taxon>Bacillati</taxon>
        <taxon>Bacillota</taxon>
        <taxon>Clostridia</taxon>
        <taxon>Lachnospirales</taxon>
        <taxon>Defluviitaleaceae</taxon>
        <taxon>Defluviitalea</taxon>
    </lineage>
</organism>
<dbReference type="SUPFAM" id="SSF69318">
    <property type="entry name" value="Integrin alpha N-terminal domain"/>
    <property type="match status" value="1"/>
</dbReference>
<dbReference type="Proteomes" id="UP000483018">
    <property type="component" value="Unassembled WGS sequence"/>
</dbReference>
<gene>
    <name evidence="2" type="ORF">GND95_03680</name>
</gene>
<dbReference type="InterPro" id="IPR028994">
    <property type="entry name" value="Integrin_alpha_N"/>
</dbReference>
<evidence type="ECO:0008006" key="4">
    <source>
        <dbReference type="Google" id="ProtNLM"/>
    </source>
</evidence>
<feature type="signal peptide" evidence="1">
    <location>
        <begin position="1"/>
        <end position="34"/>
    </location>
</feature>
<dbReference type="RefSeq" id="WP_158739483.1">
    <property type="nucleotide sequence ID" value="NZ_WSLF01000002.1"/>
</dbReference>